<proteinExistence type="inferred from homology"/>
<evidence type="ECO:0000256" key="4">
    <source>
        <dbReference type="ARBA" id="ARBA00025806"/>
    </source>
</evidence>
<sequence>MSSWESGAFAAIQGGEEHSDRVPQQQPPKKKKHPGAGAERLAMATADDVVSPTSSSSSNRSQGEAFALPTVDDVSTVELMAPALHSIWRQQPWAFEFNEVLLSSMYDHVFSGVYGGNGELTIMANDNADADAERVAALDDGPIVANGASAAPPKKRLLPMELRRRRRAAKLQITSERNVATINARDMIANLDMLGDDSAAAEEPSPAAAPSPLHVPTPLLPSKRARDGDVAKGSSPREPHRSGATGETKVTSAESSSSRPAPSTTAKLQKLFSLGASFDRRRAKTTAGESRPDVPLTLRVESVPLDVTPKSKVVVTTPYPFPFARPSTRSLAVALTTPSDAARQLDAETQWLRSTQLFVHPASALPPSLVISNEKQVEETEFYVHRFRVWQDAFRAAYLGWRQRSPQSLREQSLYLHCSDFIVCFHHAHESPEADANGTVSLLERCRRHGSSTSQPKSPRLTAVISHSNARLRKDLQRVNGSMGQTLFCSSTATKPFTASLSNQDVPEIIGFQPFTNATIRSVDVRYLGKATAAPTDTDGQPEAFRIEITGFATTAIAHDMIKCLQAKIQQEGWDDSTSQSFRVVMETMPLGERLNAVFLDSKIAPQAAGMASETRAVWKHELELAKRRLQAITIASSSMSSASSSDAIDGVGNVVIEMTARAT</sequence>
<keyword evidence="7" id="KW-1185">Reference proteome</keyword>
<gene>
    <name evidence="6" type="ORF">P43SY_009175</name>
</gene>
<feature type="compositionally biased region" description="Pro residues" evidence="5">
    <location>
        <begin position="207"/>
        <end position="219"/>
    </location>
</feature>
<dbReference type="AlphaFoldDB" id="A0AAD5Q9Z8"/>
<evidence type="ECO:0000313" key="6">
    <source>
        <dbReference type="EMBL" id="KAJ0407888.1"/>
    </source>
</evidence>
<comment type="similarity">
    <text evidence="4">Belongs to the DONSON family.</text>
</comment>
<dbReference type="InterPro" id="IPR024861">
    <property type="entry name" value="Donson"/>
</dbReference>
<comment type="caution">
    <text evidence="6">The sequence shown here is derived from an EMBL/GenBank/DDBJ whole genome shotgun (WGS) entry which is preliminary data.</text>
</comment>
<keyword evidence="2" id="KW-0217">Developmental protein</keyword>
<evidence type="ECO:0000256" key="5">
    <source>
        <dbReference type="SAM" id="MobiDB-lite"/>
    </source>
</evidence>
<organism evidence="6 7">
    <name type="scientific">Pythium insidiosum</name>
    <name type="common">Pythiosis disease agent</name>
    <dbReference type="NCBI Taxonomy" id="114742"/>
    <lineage>
        <taxon>Eukaryota</taxon>
        <taxon>Sar</taxon>
        <taxon>Stramenopiles</taxon>
        <taxon>Oomycota</taxon>
        <taxon>Peronosporomycetes</taxon>
        <taxon>Pythiales</taxon>
        <taxon>Pythiaceae</taxon>
        <taxon>Pythium</taxon>
    </lineage>
</organism>
<dbReference type="EMBL" id="JAKCXM010000016">
    <property type="protein sequence ID" value="KAJ0407888.1"/>
    <property type="molecule type" value="Genomic_DNA"/>
</dbReference>
<evidence type="ECO:0000256" key="2">
    <source>
        <dbReference type="ARBA" id="ARBA00022473"/>
    </source>
</evidence>
<dbReference type="GO" id="GO:0033260">
    <property type="term" value="P:nuclear DNA replication"/>
    <property type="evidence" value="ECO:0007669"/>
    <property type="project" value="TreeGrafter"/>
</dbReference>
<protein>
    <submittedName>
        <fullName evidence="6">Uncharacterized protein</fullName>
    </submittedName>
</protein>
<keyword evidence="3" id="KW-0539">Nucleus</keyword>
<name>A0AAD5Q9Z8_PYTIN</name>
<reference evidence="6" key="1">
    <citation type="submission" date="2021-12" db="EMBL/GenBank/DDBJ databases">
        <title>Prjna785345.</title>
        <authorList>
            <person name="Rujirawat T."/>
            <person name="Krajaejun T."/>
        </authorList>
    </citation>
    <scope>NUCLEOTIDE SEQUENCE</scope>
    <source>
        <strain evidence="6">Pi057C3</strain>
    </source>
</reference>
<dbReference type="PANTHER" id="PTHR12972:SF0">
    <property type="entry name" value="PROTEIN DOWNSTREAM NEIGHBOR OF SON"/>
    <property type="match status" value="1"/>
</dbReference>
<feature type="region of interest" description="Disordered" evidence="5">
    <location>
        <begin position="198"/>
        <end position="266"/>
    </location>
</feature>
<dbReference type="Proteomes" id="UP001209570">
    <property type="component" value="Unassembled WGS sequence"/>
</dbReference>
<evidence type="ECO:0000256" key="3">
    <source>
        <dbReference type="ARBA" id="ARBA00023242"/>
    </source>
</evidence>
<dbReference type="GO" id="GO:0005634">
    <property type="term" value="C:nucleus"/>
    <property type="evidence" value="ECO:0007669"/>
    <property type="project" value="UniProtKB-SubCell"/>
</dbReference>
<evidence type="ECO:0000313" key="7">
    <source>
        <dbReference type="Proteomes" id="UP001209570"/>
    </source>
</evidence>
<evidence type="ECO:0000256" key="1">
    <source>
        <dbReference type="ARBA" id="ARBA00004123"/>
    </source>
</evidence>
<accession>A0AAD5Q9Z8</accession>
<feature type="region of interest" description="Disordered" evidence="5">
    <location>
        <begin position="1"/>
        <end position="64"/>
    </location>
</feature>
<dbReference type="SUPFAM" id="SSF52799">
    <property type="entry name" value="(Phosphotyrosine protein) phosphatases II"/>
    <property type="match status" value="1"/>
</dbReference>
<comment type="subcellular location">
    <subcellularLocation>
        <location evidence="1">Nucleus</location>
    </subcellularLocation>
</comment>
<feature type="compositionally biased region" description="Basic and acidic residues" evidence="5">
    <location>
        <begin position="224"/>
        <end position="241"/>
    </location>
</feature>
<feature type="compositionally biased region" description="Low complexity" evidence="5">
    <location>
        <begin position="51"/>
        <end position="61"/>
    </location>
</feature>
<dbReference type="InterPro" id="IPR029021">
    <property type="entry name" value="Prot-tyrosine_phosphatase-like"/>
</dbReference>
<feature type="compositionally biased region" description="Low complexity" evidence="5">
    <location>
        <begin position="251"/>
        <end position="266"/>
    </location>
</feature>
<dbReference type="PANTHER" id="PTHR12972">
    <property type="entry name" value="DOWNSTREAM NEIGHBOR OF SON"/>
    <property type="match status" value="1"/>
</dbReference>